<reference evidence="1" key="1">
    <citation type="submission" date="2021-06" db="EMBL/GenBank/DDBJ databases">
        <authorList>
            <person name="Kallberg Y."/>
            <person name="Tangrot J."/>
            <person name="Rosling A."/>
        </authorList>
    </citation>
    <scope>NUCLEOTIDE SEQUENCE</scope>
    <source>
        <strain evidence="1">IL203A</strain>
    </source>
</reference>
<name>A0ACA9N4U6_9GLOM</name>
<sequence length="45" mass="5231">MRNELRTLIARYQPEHVFNADETSLFYRMESNQTLSSGPVSGKKK</sequence>
<gene>
    <name evidence="1" type="ORF">DHETER_LOCUS8561</name>
</gene>
<accession>A0ACA9N4U6</accession>
<feature type="non-terminal residue" evidence="1">
    <location>
        <position position="45"/>
    </location>
</feature>
<organism evidence="1 2">
    <name type="scientific">Dentiscutata heterogama</name>
    <dbReference type="NCBI Taxonomy" id="1316150"/>
    <lineage>
        <taxon>Eukaryota</taxon>
        <taxon>Fungi</taxon>
        <taxon>Fungi incertae sedis</taxon>
        <taxon>Mucoromycota</taxon>
        <taxon>Glomeromycotina</taxon>
        <taxon>Glomeromycetes</taxon>
        <taxon>Diversisporales</taxon>
        <taxon>Gigasporaceae</taxon>
        <taxon>Dentiscutata</taxon>
    </lineage>
</organism>
<evidence type="ECO:0000313" key="2">
    <source>
        <dbReference type="Proteomes" id="UP000789702"/>
    </source>
</evidence>
<dbReference type="Proteomes" id="UP000789702">
    <property type="component" value="Unassembled WGS sequence"/>
</dbReference>
<evidence type="ECO:0000313" key="1">
    <source>
        <dbReference type="EMBL" id="CAG8634899.1"/>
    </source>
</evidence>
<protein>
    <submittedName>
        <fullName evidence="1">11413_t:CDS:1</fullName>
    </submittedName>
</protein>
<comment type="caution">
    <text evidence="1">The sequence shown here is derived from an EMBL/GenBank/DDBJ whole genome shotgun (WGS) entry which is preliminary data.</text>
</comment>
<dbReference type="EMBL" id="CAJVPU010013752">
    <property type="protein sequence ID" value="CAG8634899.1"/>
    <property type="molecule type" value="Genomic_DNA"/>
</dbReference>
<keyword evidence="2" id="KW-1185">Reference proteome</keyword>
<proteinExistence type="predicted"/>